<dbReference type="Gene3D" id="3.30.160.60">
    <property type="entry name" value="Classic Zinc Finger"/>
    <property type="match status" value="1"/>
</dbReference>
<dbReference type="PROSITE" id="PS00518">
    <property type="entry name" value="ZF_RING_1"/>
    <property type="match status" value="1"/>
</dbReference>
<keyword evidence="10" id="KW-1185">Reference proteome</keyword>
<evidence type="ECO:0000256" key="5">
    <source>
        <dbReference type="ARBA" id="ARBA00022833"/>
    </source>
</evidence>
<comment type="catalytic activity">
    <reaction evidence="6">
        <text>2'-phospho-[ligated tRNA] + NAD(+) = mature tRNA + ADP-alpha-D-ribose 1'',2''-cyclic phosphate + nicotinamide</text>
        <dbReference type="Rhea" id="RHEA:23324"/>
        <dbReference type="Rhea" id="RHEA-COMP:11106"/>
        <dbReference type="Rhea" id="RHEA-COMP:11107"/>
        <dbReference type="ChEBI" id="CHEBI:17154"/>
        <dbReference type="ChEBI" id="CHEBI:57540"/>
        <dbReference type="ChEBI" id="CHEBI:76596"/>
        <dbReference type="ChEBI" id="CHEBI:82883"/>
        <dbReference type="ChEBI" id="CHEBI:85027"/>
        <dbReference type="EC" id="2.7.1.160"/>
    </reaction>
</comment>
<dbReference type="CDD" id="cd19757">
    <property type="entry name" value="Bbox1"/>
    <property type="match status" value="1"/>
</dbReference>
<proteinExistence type="predicted"/>
<feature type="domain" description="RING-type" evidence="8">
    <location>
        <begin position="25"/>
        <end position="66"/>
    </location>
</feature>
<dbReference type="Pfam" id="PF00643">
    <property type="entry name" value="zf-B_box"/>
    <property type="match status" value="2"/>
</dbReference>
<comment type="function">
    <text evidence="1">Catalyzes the last step of tRNA splicing, the transfer of the splice junction 2'-phosphate from ligated tRNA to NAD to produce ADP-ribose 1''-2'' cyclic phosphate.</text>
</comment>
<accession>A0ABM0MCZ2</accession>
<dbReference type="InterPro" id="IPR001841">
    <property type="entry name" value="Znf_RING"/>
</dbReference>
<dbReference type="EC" id="2.7.1.160" evidence="2"/>
<gene>
    <name evidence="11" type="primary">LOC100372879</name>
</gene>
<dbReference type="InterPro" id="IPR002745">
    <property type="entry name" value="Ptrans_KptA/Tpt1"/>
</dbReference>
<evidence type="ECO:0000313" key="10">
    <source>
        <dbReference type="Proteomes" id="UP000694865"/>
    </source>
</evidence>
<dbReference type="InterPro" id="IPR047153">
    <property type="entry name" value="TRIM45/56/19-like"/>
</dbReference>
<name>A0ABM0MCZ2_SACKO</name>
<dbReference type="SMART" id="SM00184">
    <property type="entry name" value="RING"/>
    <property type="match status" value="1"/>
</dbReference>
<dbReference type="InterPro" id="IPR013083">
    <property type="entry name" value="Znf_RING/FYVE/PHD"/>
</dbReference>
<dbReference type="RefSeq" id="XP_006817883.1">
    <property type="nucleotide sequence ID" value="XM_006817820.1"/>
</dbReference>
<evidence type="ECO:0000256" key="7">
    <source>
        <dbReference type="PROSITE-ProRule" id="PRU00024"/>
    </source>
</evidence>
<dbReference type="PANTHER" id="PTHR25462:SF296">
    <property type="entry name" value="MEIOTIC P26, ISOFORM F"/>
    <property type="match status" value="1"/>
</dbReference>
<protein>
    <recommendedName>
        <fullName evidence="2">2'-phosphotransferase</fullName>
        <ecNumber evidence="2">2.7.1.160</ecNumber>
    </recommendedName>
</protein>
<evidence type="ECO:0000256" key="4">
    <source>
        <dbReference type="ARBA" id="ARBA00022771"/>
    </source>
</evidence>
<keyword evidence="4 7" id="KW-0863">Zinc-finger</keyword>
<dbReference type="InterPro" id="IPR042080">
    <property type="entry name" value="RNA_2'-PTrans_N"/>
</dbReference>
<dbReference type="InterPro" id="IPR027370">
    <property type="entry name" value="Znf-RING_euk"/>
</dbReference>
<dbReference type="Proteomes" id="UP000694865">
    <property type="component" value="Unplaced"/>
</dbReference>
<dbReference type="SUPFAM" id="SSF56399">
    <property type="entry name" value="ADP-ribosylation"/>
    <property type="match status" value="1"/>
</dbReference>
<keyword evidence="5" id="KW-0862">Zinc</keyword>
<dbReference type="Pfam" id="PF13445">
    <property type="entry name" value="zf-RING_UBOX"/>
    <property type="match status" value="1"/>
</dbReference>
<evidence type="ECO:0000256" key="6">
    <source>
        <dbReference type="ARBA" id="ARBA00047949"/>
    </source>
</evidence>
<dbReference type="SUPFAM" id="SSF57845">
    <property type="entry name" value="B-box zinc-binding domain"/>
    <property type="match status" value="1"/>
</dbReference>
<dbReference type="InterPro" id="IPR017907">
    <property type="entry name" value="Znf_RING_CS"/>
</dbReference>
<dbReference type="Gene3D" id="1.10.10.970">
    <property type="entry name" value="RNA 2'-phosphotransferase, Tpt1/KptA family, N-terminal domain"/>
    <property type="match status" value="1"/>
</dbReference>
<dbReference type="Pfam" id="PF01885">
    <property type="entry name" value="PTS_2-RNA"/>
    <property type="match status" value="1"/>
</dbReference>
<dbReference type="InterPro" id="IPR042081">
    <property type="entry name" value="RNA_2'-PTrans_C"/>
</dbReference>
<dbReference type="PROSITE" id="PS50119">
    <property type="entry name" value="ZF_BBOX"/>
    <property type="match status" value="2"/>
</dbReference>
<evidence type="ECO:0000256" key="1">
    <source>
        <dbReference type="ARBA" id="ARBA00003343"/>
    </source>
</evidence>
<dbReference type="GeneID" id="100372879"/>
<feature type="domain" description="B box-type" evidence="9">
    <location>
        <begin position="159"/>
        <end position="202"/>
    </location>
</feature>
<dbReference type="PANTHER" id="PTHR25462">
    <property type="entry name" value="BONUS, ISOFORM C-RELATED"/>
    <property type="match status" value="1"/>
</dbReference>
<dbReference type="InterPro" id="IPR000315">
    <property type="entry name" value="Znf_B-box"/>
</dbReference>
<dbReference type="Gene3D" id="3.20.170.30">
    <property type="match status" value="1"/>
</dbReference>
<feature type="domain" description="B box-type" evidence="9">
    <location>
        <begin position="99"/>
        <end position="144"/>
    </location>
</feature>
<dbReference type="SMART" id="SM00336">
    <property type="entry name" value="BBOX"/>
    <property type="match status" value="2"/>
</dbReference>
<evidence type="ECO:0000313" key="11">
    <source>
        <dbReference type="RefSeq" id="XP_006817883.1"/>
    </source>
</evidence>
<dbReference type="SUPFAM" id="SSF57850">
    <property type="entry name" value="RING/U-box"/>
    <property type="match status" value="1"/>
</dbReference>
<organism evidence="10 11">
    <name type="scientific">Saccoglossus kowalevskii</name>
    <name type="common">Acorn worm</name>
    <dbReference type="NCBI Taxonomy" id="10224"/>
    <lineage>
        <taxon>Eukaryota</taxon>
        <taxon>Metazoa</taxon>
        <taxon>Hemichordata</taxon>
        <taxon>Enteropneusta</taxon>
        <taxon>Harrimaniidae</taxon>
        <taxon>Saccoglossus</taxon>
    </lineage>
</organism>
<evidence type="ECO:0000256" key="2">
    <source>
        <dbReference type="ARBA" id="ARBA00012007"/>
    </source>
</evidence>
<evidence type="ECO:0000259" key="9">
    <source>
        <dbReference type="PROSITE" id="PS50119"/>
    </source>
</evidence>
<dbReference type="PROSITE" id="PS50089">
    <property type="entry name" value="ZF_RING_2"/>
    <property type="match status" value="1"/>
</dbReference>
<keyword evidence="3" id="KW-0479">Metal-binding</keyword>
<evidence type="ECO:0000256" key="3">
    <source>
        <dbReference type="ARBA" id="ARBA00022723"/>
    </source>
</evidence>
<sequence>MACSNVGTTSHKQLVDDINENVLLCAVCQERFTSPKILPCVHTFCEKCLKTWVEKNGGQLTCPTCRKSHIIPPGGIGALNNNLFINDVLEMFSNVKIGQDMLKCEVCASAASFWCKDCVQFFCQECSVPHNVMRVTKNHKVITVEEYQELEKSAQRHLIRPQFCPNHPDNQLVLFCDVCQVTACIQCGLINHNGSDHRMISMEDALKKYTPNLHHLIDELNKSVTSLKSGEEKQNQAMKLFKREQVSEEKQIKQHAADIINRVKQEEQKLLTKVTEVCGKRDKELQAQLDHIELDLERAKSMQSYAVNCLYHGNPADILSQKRNLEDGLTELGNKASLGQHEIGNDFKLKFKKTMPSLLTIGEITCERRESSEGTVEDSLPSANANTLEGVPVCNREVQLSKKLSNILRHNANKFGFQLDKGGFLNVEDMLHHQHFRGYTIEDVKRVVTNNDKQRFALRNHPDSNLLQIRANQGHSVKVQGLELKRITDASEYPTVIYGTYSKHLERIKEKGLSRMGRNHIHFAPGMPDEVGVISGMRWDCDVIIVLDLEKAIKDGIEFMISANNVILSSGDEHGYISVDYFKEIRQRRT</sequence>
<evidence type="ECO:0000259" key="8">
    <source>
        <dbReference type="PROSITE" id="PS50089"/>
    </source>
</evidence>
<reference evidence="11" key="1">
    <citation type="submission" date="2025-08" db="UniProtKB">
        <authorList>
            <consortium name="RefSeq"/>
        </authorList>
    </citation>
    <scope>IDENTIFICATION</scope>
    <source>
        <tissue evidence="11">Testes</tissue>
    </source>
</reference>
<dbReference type="Gene3D" id="3.30.40.10">
    <property type="entry name" value="Zinc/RING finger domain, C3HC4 (zinc finger)"/>
    <property type="match status" value="1"/>
</dbReference>